<proteinExistence type="predicted"/>
<protein>
    <submittedName>
        <fullName evidence="1">YecA family protein</fullName>
    </submittedName>
</protein>
<evidence type="ECO:0000313" key="1">
    <source>
        <dbReference type="EMBL" id="SON48985.1"/>
    </source>
</evidence>
<name>A0A2N8ZAP4_9VIBR</name>
<dbReference type="Proteomes" id="UP000235828">
    <property type="component" value="Chromosome A"/>
</dbReference>
<sequence length="217" mass="23993">MLTRYSSSLFSSANAWYTVADINMKVPILTLQELLSLPELEGKLLTEPQIIGFVTAMAAAPNVLDPSDWIAYLWGGEEVAPFVDGEQFEQFAELVVAIWNQTRPALLNGEWQWPEGCTLDEAEIVSARTRDFTDGLLQGWGLVRDDWETLMPEDNENSALLGGVILAISMLYDPETALTTLSEQGMTGLDQFEEIFNAIPTMLCGLTQRGVALAEDQ</sequence>
<organism evidence="1 2">
    <name type="scientific">Vibrio tapetis subsp. tapetis</name>
    <dbReference type="NCBI Taxonomy" id="1671868"/>
    <lineage>
        <taxon>Bacteria</taxon>
        <taxon>Pseudomonadati</taxon>
        <taxon>Pseudomonadota</taxon>
        <taxon>Gammaproteobacteria</taxon>
        <taxon>Vibrionales</taxon>
        <taxon>Vibrionaceae</taxon>
        <taxon>Vibrio</taxon>
    </lineage>
</organism>
<gene>
    <name evidence="1" type="ORF">VTAP4600_A1006</name>
</gene>
<reference evidence="1 2" key="1">
    <citation type="submission" date="2017-10" db="EMBL/GenBank/DDBJ databases">
        <authorList>
            <person name="Banno H."/>
            <person name="Chua N.-H."/>
        </authorList>
    </citation>
    <scope>NUCLEOTIDE SEQUENCE [LARGE SCALE GENOMIC DNA]</scope>
    <source>
        <strain evidence="1">Vibrio tapetis CECT4600</strain>
    </source>
</reference>
<dbReference type="EMBL" id="LT960611">
    <property type="protein sequence ID" value="SON48985.1"/>
    <property type="molecule type" value="Genomic_DNA"/>
</dbReference>
<dbReference type="InterPro" id="IPR036255">
    <property type="entry name" value="YgfB-like_sf"/>
</dbReference>
<accession>A0A2N8ZAP4</accession>
<keyword evidence="2" id="KW-1185">Reference proteome</keyword>
<dbReference type="AlphaFoldDB" id="A0A2N8ZAP4"/>
<dbReference type="KEGG" id="vta:A1006"/>
<dbReference type="InterPro" id="IPR011978">
    <property type="entry name" value="YgfB-like"/>
</dbReference>
<dbReference type="NCBIfam" id="TIGR02292">
    <property type="entry name" value="ygfB_yecA"/>
    <property type="match status" value="1"/>
</dbReference>
<dbReference type="SUPFAM" id="SSF101327">
    <property type="entry name" value="YgfB-like"/>
    <property type="match status" value="1"/>
</dbReference>
<evidence type="ECO:0000313" key="2">
    <source>
        <dbReference type="Proteomes" id="UP000235828"/>
    </source>
</evidence>
<dbReference type="Pfam" id="PF03695">
    <property type="entry name" value="UPF0149"/>
    <property type="match status" value="1"/>
</dbReference>